<feature type="region of interest" description="Disordered" evidence="1">
    <location>
        <begin position="35"/>
        <end position="54"/>
    </location>
</feature>
<dbReference type="RefSeq" id="WP_231954410.1">
    <property type="nucleotide sequence ID" value="NZ_LT629758.1"/>
</dbReference>
<dbReference type="AlphaFoldDB" id="A0A1H1X2F1"/>
<accession>A0A1H1X2F1</accession>
<sequence length="54" mass="5510">MASAGRSRSGSSQVLAGRDAAALENAILQAIRAAEKNAERRAASKTGPIEISLS</sequence>
<proteinExistence type="predicted"/>
<dbReference type="EMBL" id="LT629758">
    <property type="protein sequence ID" value="SDT03230.1"/>
    <property type="molecule type" value="Genomic_DNA"/>
</dbReference>
<keyword evidence="3" id="KW-1185">Reference proteome</keyword>
<gene>
    <name evidence="2" type="ORF">SAMN04489716_2310</name>
</gene>
<dbReference type="STRING" id="113562.SAMN04489716_2310"/>
<evidence type="ECO:0000313" key="2">
    <source>
        <dbReference type="EMBL" id="SDT03230.1"/>
    </source>
</evidence>
<organism evidence="2 3">
    <name type="scientific">Actinoplanes derwentensis</name>
    <dbReference type="NCBI Taxonomy" id="113562"/>
    <lineage>
        <taxon>Bacteria</taxon>
        <taxon>Bacillati</taxon>
        <taxon>Actinomycetota</taxon>
        <taxon>Actinomycetes</taxon>
        <taxon>Micromonosporales</taxon>
        <taxon>Micromonosporaceae</taxon>
        <taxon>Actinoplanes</taxon>
    </lineage>
</organism>
<evidence type="ECO:0000256" key="1">
    <source>
        <dbReference type="SAM" id="MobiDB-lite"/>
    </source>
</evidence>
<dbReference type="Proteomes" id="UP000198688">
    <property type="component" value="Chromosome I"/>
</dbReference>
<reference evidence="2 3" key="1">
    <citation type="submission" date="2016-10" db="EMBL/GenBank/DDBJ databases">
        <authorList>
            <person name="de Groot N.N."/>
        </authorList>
    </citation>
    <scope>NUCLEOTIDE SEQUENCE [LARGE SCALE GENOMIC DNA]</scope>
    <source>
        <strain evidence="2 3">DSM 43941</strain>
    </source>
</reference>
<name>A0A1H1X2F1_9ACTN</name>
<protein>
    <submittedName>
        <fullName evidence="2">Uncharacterized protein</fullName>
    </submittedName>
</protein>
<evidence type="ECO:0000313" key="3">
    <source>
        <dbReference type="Proteomes" id="UP000198688"/>
    </source>
</evidence>